<dbReference type="Gene3D" id="3.40.50.10090">
    <property type="match status" value="2"/>
</dbReference>
<comment type="similarity">
    <text evidence="2 9">Belongs to the uroporphyrinogen-III synthase family.</text>
</comment>
<dbReference type="Pfam" id="PF02602">
    <property type="entry name" value="HEM4"/>
    <property type="match status" value="1"/>
</dbReference>
<comment type="function">
    <text evidence="6 9">Catalyzes cyclization of the linear tetrapyrrole, hydroxymethylbilane, to the macrocyclic uroporphyrinogen III.</text>
</comment>
<protein>
    <recommendedName>
        <fullName evidence="7 9">Uroporphyrinogen-III synthase</fullName>
        <ecNumber evidence="3 9">4.2.1.75</ecNumber>
    </recommendedName>
</protein>
<accession>A0ABS2K2I6</accession>
<dbReference type="EC" id="4.2.1.75" evidence="3 9"/>
<evidence type="ECO:0000256" key="4">
    <source>
        <dbReference type="ARBA" id="ARBA00023239"/>
    </source>
</evidence>
<evidence type="ECO:0000313" key="12">
    <source>
        <dbReference type="Proteomes" id="UP001430149"/>
    </source>
</evidence>
<keyword evidence="4 9" id="KW-0456">Lyase</keyword>
<dbReference type="SUPFAM" id="SSF69618">
    <property type="entry name" value="HemD-like"/>
    <property type="match status" value="1"/>
</dbReference>
<dbReference type="CDD" id="cd06578">
    <property type="entry name" value="HemD"/>
    <property type="match status" value="1"/>
</dbReference>
<proteinExistence type="inferred from homology"/>
<keyword evidence="12" id="KW-1185">Reference proteome</keyword>
<dbReference type="PANTHER" id="PTHR38042">
    <property type="entry name" value="UROPORPHYRINOGEN-III SYNTHASE, CHLOROPLASTIC"/>
    <property type="match status" value="1"/>
</dbReference>
<dbReference type="EMBL" id="JADIKE010000034">
    <property type="protein sequence ID" value="MBM7125441.1"/>
    <property type="molecule type" value="Genomic_DNA"/>
</dbReference>
<evidence type="ECO:0000256" key="1">
    <source>
        <dbReference type="ARBA" id="ARBA00004772"/>
    </source>
</evidence>
<organism evidence="11 12">
    <name type="scientific">Dyella flava</name>
    <dbReference type="NCBI Taxonomy" id="1920170"/>
    <lineage>
        <taxon>Bacteria</taxon>
        <taxon>Pseudomonadati</taxon>
        <taxon>Pseudomonadota</taxon>
        <taxon>Gammaproteobacteria</taxon>
        <taxon>Lysobacterales</taxon>
        <taxon>Rhodanobacteraceae</taxon>
        <taxon>Dyella</taxon>
    </lineage>
</organism>
<evidence type="ECO:0000259" key="10">
    <source>
        <dbReference type="Pfam" id="PF02602"/>
    </source>
</evidence>
<name>A0ABS2K2I6_9GAMM</name>
<evidence type="ECO:0000256" key="9">
    <source>
        <dbReference type="RuleBase" id="RU366031"/>
    </source>
</evidence>
<feature type="domain" description="Tetrapyrrole biosynthesis uroporphyrinogen III synthase" evidence="10">
    <location>
        <begin position="28"/>
        <end position="249"/>
    </location>
</feature>
<reference evidence="11" key="1">
    <citation type="submission" date="2020-10" db="EMBL/GenBank/DDBJ databases">
        <title>Phylogeny of dyella-like bacteria.</title>
        <authorList>
            <person name="Fu J."/>
        </authorList>
    </citation>
    <scope>NUCLEOTIDE SEQUENCE</scope>
    <source>
        <strain evidence="11">DHOC52</strain>
    </source>
</reference>
<dbReference type="InterPro" id="IPR003754">
    <property type="entry name" value="4pyrrol_synth_uPrphyn_synth"/>
</dbReference>
<gene>
    <name evidence="11" type="ORF">ISP19_08620</name>
</gene>
<evidence type="ECO:0000256" key="3">
    <source>
        <dbReference type="ARBA" id="ARBA00013109"/>
    </source>
</evidence>
<evidence type="ECO:0000256" key="8">
    <source>
        <dbReference type="ARBA" id="ARBA00048617"/>
    </source>
</evidence>
<evidence type="ECO:0000313" key="11">
    <source>
        <dbReference type="EMBL" id="MBM7125441.1"/>
    </source>
</evidence>
<dbReference type="InterPro" id="IPR036108">
    <property type="entry name" value="4pyrrol_syn_uPrphyn_synt_sf"/>
</dbReference>
<evidence type="ECO:0000256" key="2">
    <source>
        <dbReference type="ARBA" id="ARBA00008133"/>
    </source>
</evidence>
<dbReference type="PANTHER" id="PTHR38042:SF1">
    <property type="entry name" value="UROPORPHYRINOGEN-III SYNTHASE, CHLOROPLASTIC"/>
    <property type="match status" value="1"/>
</dbReference>
<evidence type="ECO:0000256" key="7">
    <source>
        <dbReference type="ARBA" id="ARBA00040167"/>
    </source>
</evidence>
<keyword evidence="5 9" id="KW-0627">Porphyrin biosynthesis</keyword>
<evidence type="ECO:0000256" key="5">
    <source>
        <dbReference type="ARBA" id="ARBA00023244"/>
    </source>
</evidence>
<sequence length="268" mass="28082">MSKQPSQSDGALAGCTIVITRPAGTGRALVKQVRALGGVPLLLPGLSLRAAADSAAACAQWGDAQHDDVLIFTSPAAVRYALALAPCQTQATVIAVGLATARALLRHGIHAQTPASRQDSEGLLQLPAMQQLQGKRIALITAPGGRGLLQQQIVSRGGTLREVHVYGRGAARLNKRHVDAVRQLPTTACVLLSSGEALEHLMQRLPEAAWQRLCRALAVVSSERIAEQARSAGFQRLRIAASAGQADLLTAVKEACSSPPHEADRTGC</sequence>
<comment type="pathway">
    <text evidence="1 9">Porphyrin-containing compound metabolism; protoporphyrin-IX biosynthesis; coproporphyrinogen-III from 5-aminolevulinate: step 3/4.</text>
</comment>
<evidence type="ECO:0000256" key="6">
    <source>
        <dbReference type="ARBA" id="ARBA00037589"/>
    </source>
</evidence>
<comment type="catalytic activity">
    <reaction evidence="8 9">
        <text>hydroxymethylbilane = uroporphyrinogen III + H2O</text>
        <dbReference type="Rhea" id="RHEA:18965"/>
        <dbReference type="ChEBI" id="CHEBI:15377"/>
        <dbReference type="ChEBI" id="CHEBI:57308"/>
        <dbReference type="ChEBI" id="CHEBI:57845"/>
        <dbReference type="EC" id="4.2.1.75"/>
    </reaction>
</comment>
<dbReference type="Proteomes" id="UP001430149">
    <property type="component" value="Unassembled WGS sequence"/>
</dbReference>
<comment type="caution">
    <text evidence="11">The sequence shown here is derived from an EMBL/GenBank/DDBJ whole genome shotgun (WGS) entry which is preliminary data.</text>
</comment>
<dbReference type="InterPro" id="IPR039793">
    <property type="entry name" value="UROS/Hem4"/>
</dbReference>
<dbReference type="RefSeq" id="WP_204680966.1">
    <property type="nucleotide sequence ID" value="NZ_BSNR01000015.1"/>
</dbReference>